<evidence type="ECO:0000313" key="3">
    <source>
        <dbReference type="Proteomes" id="UP000259988"/>
    </source>
</evidence>
<keyword evidence="1" id="KW-1133">Transmembrane helix</keyword>
<evidence type="ECO:0000256" key="1">
    <source>
        <dbReference type="SAM" id="Phobius"/>
    </source>
</evidence>
<accession>A0A345M8S0</accession>
<proteinExistence type="predicted"/>
<keyword evidence="1" id="KW-0812">Transmembrane</keyword>
<gene>
    <name evidence="2" type="primary">163</name>
    <name evidence="2" type="ORF">SEA_STARPLATINUM_163</name>
</gene>
<keyword evidence="3" id="KW-1185">Reference proteome</keyword>
<dbReference type="EMBL" id="MH576965">
    <property type="protein sequence ID" value="AXH66891.1"/>
    <property type="molecule type" value="Genomic_DNA"/>
</dbReference>
<organism evidence="2 3">
    <name type="scientific">Streptomyces phage StarPlatinum</name>
    <dbReference type="NCBI Taxonomy" id="2283265"/>
    <lineage>
        <taxon>Viruses</taxon>
        <taxon>Duplodnaviria</taxon>
        <taxon>Heunggongvirae</taxon>
        <taxon>Uroviricota</taxon>
        <taxon>Caudoviricetes</taxon>
        <taxon>Stanwilliamsviridae</taxon>
        <taxon>Boydwoodruffvirinae</taxon>
        <taxon>Karimacvirus</taxon>
        <taxon>Karimacvirus starplatinum</taxon>
        <taxon>Streptomyces virus StarPlatinum</taxon>
    </lineage>
</organism>
<feature type="transmembrane region" description="Helical" evidence="1">
    <location>
        <begin position="59"/>
        <end position="81"/>
    </location>
</feature>
<keyword evidence="1" id="KW-0472">Membrane</keyword>
<dbReference type="KEGG" id="vg:55609854"/>
<dbReference type="Proteomes" id="UP000259988">
    <property type="component" value="Segment"/>
</dbReference>
<dbReference type="RefSeq" id="YP_009839580.1">
    <property type="nucleotide sequence ID" value="NC_048721.1"/>
</dbReference>
<evidence type="ECO:0000313" key="2">
    <source>
        <dbReference type="EMBL" id="AXH66891.1"/>
    </source>
</evidence>
<name>A0A345M8S0_9CAUD</name>
<feature type="transmembrane region" description="Helical" evidence="1">
    <location>
        <begin position="35"/>
        <end position="53"/>
    </location>
</feature>
<reference evidence="2 3" key="1">
    <citation type="submission" date="2018-07" db="EMBL/GenBank/DDBJ databases">
        <authorList>
            <person name="Cook J.L."/>
            <person name="Tucker S.D."/>
            <person name="Kassa A.K."/>
            <person name="Jones J.A."/>
            <person name="Khadka D."/>
            <person name="Klug H.M."/>
            <person name="Layton S.R."/>
            <person name="Nayek S."/>
            <person name="Bhuiyan S."/>
            <person name="Kim T."/>
            <person name="Hughes L.E."/>
            <person name="Garlena R.A."/>
            <person name="Russell D.A."/>
            <person name="Pope W.H."/>
            <person name="Jacobs-Sera D."/>
            <person name="Hatfull G.F."/>
        </authorList>
    </citation>
    <scope>NUCLEOTIDE SEQUENCE [LARGE SCALE GENOMIC DNA]</scope>
</reference>
<dbReference type="GeneID" id="55609854"/>
<sequence>MYLRDKIVEVQGDVLATITRWRYDYKGARRATKHLASLLLIKMLVLVAAFVFNAAGMSLAVTICLATSLAISVVMYSVYAVDVKLEKSRA</sequence>
<protein>
    <submittedName>
        <fullName evidence="2">Uncharacterized protein</fullName>
    </submittedName>
</protein>